<dbReference type="Proteomes" id="UP000182444">
    <property type="component" value="Chromosome 1B"/>
</dbReference>
<dbReference type="InterPro" id="IPR009061">
    <property type="entry name" value="DNA-bd_dom_put_sf"/>
</dbReference>
<comment type="subcellular location">
    <subcellularLocation>
        <location evidence="1">Nucleus</location>
    </subcellularLocation>
</comment>
<dbReference type="PANTHER" id="PTHR10142:SF0">
    <property type="entry name" value="DNA REPAIR PROTEIN COMPLEMENTING XP-A CELLS"/>
    <property type="match status" value="1"/>
</dbReference>
<dbReference type="GO" id="GO:1901255">
    <property type="term" value="P:nucleotide-excision repair involved in interstrand cross-link repair"/>
    <property type="evidence" value="ECO:0007669"/>
    <property type="project" value="EnsemblFungi"/>
</dbReference>
<evidence type="ECO:0000313" key="14">
    <source>
        <dbReference type="Proteomes" id="UP000182444"/>
    </source>
</evidence>
<evidence type="ECO:0000256" key="10">
    <source>
        <dbReference type="ARBA" id="ARBA00072989"/>
    </source>
</evidence>
<gene>
    <name evidence="13" type="ORF">YALI1_B02472g</name>
</gene>
<sequence>MLTEDQKEHQRQKALKKFEEAKRRMAEKRKATDVRDASAKRHQNRAMGAPPITRASYIEYDLANMKDTQGGYLDDEEEEDVEEWKRRQAQTFEAGPMSINPSENPQCAECKSFDIDPQFQSVFKLLVCRACKKKIPEKYSLLTKTEVKNDYLLTEPELRDRDLIPHLEKPNPHKKTYNNMMLYVRKQVEEFSIRKWGSLDELDAEYERRVEMKKQRKDKKYLDKLKEMRKKTRAENWTKTTARDVHIHDWSGDIGDDPDHVKRRCQTCGMETEELKM</sequence>
<feature type="compositionally biased region" description="Basic and acidic residues" evidence="11">
    <location>
        <begin position="1"/>
        <end position="39"/>
    </location>
</feature>
<dbReference type="OMA" id="EFGEDTY"/>
<feature type="domain" description="XPA C-terminal" evidence="12">
    <location>
        <begin position="138"/>
        <end position="188"/>
    </location>
</feature>
<dbReference type="NCBIfam" id="TIGR00598">
    <property type="entry name" value="rad14"/>
    <property type="match status" value="1"/>
</dbReference>
<evidence type="ECO:0000259" key="12">
    <source>
        <dbReference type="Pfam" id="PF05181"/>
    </source>
</evidence>
<keyword evidence="5" id="KW-0863">Zinc-finger</keyword>
<proteinExistence type="inferred from homology"/>
<evidence type="ECO:0000256" key="2">
    <source>
        <dbReference type="ARBA" id="ARBA00005548"/>
    </source>
</evidence>
<dbReference type="GeneID" id="2906934"/>
<feature type="region of interest" description="Disordered" evidence="11">
    <location>
        <begin position="1"/>
        <end position="52"/>
    </location>
</feature>
<evidence type="ECO:0000256" key="8">
    <source>
        <dbReference type="ARBA" id="ARBA00023204"/>
    </source>
</evidence>
<dbReference type="InterPro" id="IPR022656">
    <property type="entry name" value="XPA_C"/>
</dbReference>
<evidence type="ECO:0000256" key="7">
    <source>
        <dbReference type="ARBA" id="ARBA00023125"/>
    </source>
</evidence>
<evidence type="ECO:0000256" key="9">
    <source>
        <dbReference type="ARBA" id="ARBA00023242"/>
    </source>
</evidence>
<keyword evidence="4" id="KW-0227">DNA damage</keyword>
<evidence type="ECO:0000256" key="1">
    <source>
        <dbReference type="ARBA" id="ARBA00004123"/>
    </source>
</evidence>
<dbReference type="SUPFAM" id="SSF46955">
    <property type="entry name" value="Putative DNA-binding domain"/>
    <property type="match status" value="1"/>
</dbReference>
<evidence type="ECO:0000313" key="13">
    <source>
        <dbReference type="EMBL" id="AOW01078.1"/>
    </source>
</evidence>
<dbReference type="GO" id="GO:0003684">
    <property type="term" value="F:damaged DNA binding"/>
    <property type="evidence" value="ECO:0007669"/>
    <property type="project" value="InterPro"/>
</dbReference>
<dbReference type="InterPro" id="IPR000465">
    <property type="entry name" value="XPA/RAD14"/>
</dbReference>
<dbReference type="InterPro" id="IPR037129">
    <property type="entry name" value="XPA_sf"/>
</dbReference>
<dbReference type="FunFam" id="3.90.530.10:FF:000003">
    <property type="entry name" value="Dna repair rad14 protein"/>
    <property type="match status" value="1"/>
</dbReference>
<dbReference type="VEuPathDB" id="FungiDB:YALI1_B02472g"/>
<dbReference type="RefSeq" id="XP_500388.1">
    <property type="nucleotide sequence ID" value="XM_500388.3"/>
</dbReference>
<organism evidence="13 14">
    <name type="scientific">Yarrowia lipolytica</name>
    <name type="common">Candida lipolytica</name>
    <dbReference type="NCBI Taxonomy" id="4952"/>
    <lineage>
        <taxon>Eukaryota</taxon>
        <taxon>Fungi</taxon>
        <taxon>Dikarya</taxon>
        <taxon>Ascomycota</taxon>
        <taxon>Saccharomycotina</taxon>
        <taxon>Dipodascomycetes</taxon>
        <taxon>Dipodascales</taxon>
        <taxon>Dipodascales incertae sedis</taxon>
        <taxon>Yarrowia</taxon>
    </lineage>
</organism>
<keyword evidence="9" id="KW-0539">Nucleus</keyword>
<evidence type="ECO:0000256" key="11">
    <source>
        <dbReference type="SAM" id="MobiDB-lite"/>
    </source>
</evidence>
<dbReference type="GO" id="GO:0000110">
    <property type="term" value="C:nucleotide-excision repair factor 1 complex"/>
    <property type="evidence" value="ECO:0007669"/>
    <property type="project" value="TreeGrafter"/>
</dbReference>
<reference evidence="13 14" key="1">
    <citation type="journal article" date="2016" name="PLoS ONE">
        <title>Sequence Assembly of Yarrowia lipolytica Strain W29/CLIB89 Shows Transposable Element Diversity.</title>
        <authorList>
            <person name="Magnan C."/>
            <person name="Yu J."/>
            <person name="Chang I."/>
            <person name="Jahn E."/>
            <person name="Kanomata Y."/>
            <person name="Wu J."/>
            <person name="Zeller M."/>
            <person name="Oakes M."/>
            <person name="Baldi P."/>
            <person name="Sandmeyer S."/>
        </authorList>
    </citation>
    <scope>NUCLEOTIDE SEQUENCE [LARGE SCALE GENOMIC DNA]</scope>
    <source>
        <strain evidence="14">CLIB89(W29)</strain>
    </source>
</reference>
<dbReference type="Gene3D" id="3.90.530.10">
    <property type="entry name" value="XPA C-terminal domain"/>
    <property type="match status" value="1"/>
</dbReference>
<evidence type="ECO:0000256" key="6">
    <source>
        <dbReference type="ARBA" id="ARBA00022833"/>
    </source>
</evidence>
<evidence type="ECO:0000256" key="5">
    <source>
        <dbReference type="ARBA" id="ARBA00022771"/>
    </source>
</evidence>
<keyword evidence="8" id="KW-0234">DNA repair</keyword>
<comment type="similarity">
    <text evidence="2">Belongs to the XPA family.</text>
</comment>
<dbReference type="AlphaFoldDB" id="A0A1D8N624"/>
<keyword evidence="3" id="KW-0479">Metal-binding</keyword>
<keyword evidence="6" id="KW-0862">Zinc</keyword>
<dbReference type="VEuPathDB" id="FungiDB:YALI0_B01474g"/>
<dbReference type="PANTHER" id="PTHR10142">
    <property type="entry name" value="DNA REPAIR PROTEIN COMPLEMENTING XP-A CELLS"/>
    <property type="match status" value="1"/>
</dbReference>
<dbReference type="eggNOG" id="KOG4017">
    <property type="taxonomic scope" value="Eukaryota"/>
</dbReference>
<dbReference type="OrthoDB" id="5368863at2759"/>
<dbReference type="EMBL" id="CP017554">
    <property type="protein sequence ID" value="AOW01078.1"/>
    <property type="molecule type" value="Genomic_DNA"/>
</dbReference>
<evidence type="ECO:0000256" key="3">
    <source>
        <dbReference type="ARBA" id="ARBA00022723"/>
    </source>
</evidence>
<dbReference type="GO" id="GO:0008270">
    <property type="term" value="F:zinc ion binding"/>
    <property type="evidence" value="ECO:0007669"/>
    <property type="project" value="UniProtKB-KW"/>
</dbReference>
<evidence type="ECO:0000256" key="4">
    <source>
        <dbReference type="ARBA" id="ARBA00022763"/>
    </source>
</evidence>
<dbReference type="GO" id="GO:0006284">
    <property type="term" value="P:base-excision repair"/>
    <property type="evidence" value="ECO:0007669"/>
    <property type="project" value="TreeGrafter"/>
</dbReference>
<keyword evidence="7" id="KW-0238">DNA-binding</keyword>
<dbReference type="KEGG" id="yli:2906934"/>
<dbReference type="Pfam" id="PF05181">
    <property type="entry name" value="XPA_C"/>
    <property type="match status" value="1"/>
</dbReference>
<protein>
    <recommendedName>
        <fullName evidence="10">DNA repair protein RAD14</fullName>
    </recommendedName>
</protein>
<dbReference type="GO" id="GO:0070914">
    <property type="term" value="P:UV-damage excision repair"/>
    <property type="evidence" value="ECO:0007669"/>
    <property type="project" value="EnsemblFungi"/>
</dbReference>
<dbReference type="GO" id="GO:0000715">
    <property type="term" value="P:nucleotide-excision repair, DNA damage recognition"/>
    <property type="evidence" value="ECO:0007669"/>
    <property type="project" value="TreeGrafter"/>
</dbReference>
<name>A0A1D8N624_YARLL</name>
<dbReference type="CDD" id="cd21077">
    <property type="entry name" value="DBD_Rad14"/>
    <property type="match status" value="1"/>
</dbReference>
<accession>A0A1D8N624</accession>